<protein>
    <submittedName>
        <fullName evidence="2">Uncharacterized protein</fullName>
    </submittedName>
</protein>
<keyword evidence="3" id="KW-1185">Reference proteome</keyword>
<keyword evidence="1" id="KW-0732">Signal</keyword>
<evidence type="ECO:0000256" key="1">
    <source>
        <dbReference type="SAM" id="SignalP"/>
    </source>
</evidence>
<evidence type="ECO:0000313" key="3">
    <source>
        <dbReference type="Proteomes" id="UP000248817"/>
    </source>
</evidence>
<dbReference type="EMBL" id="KZ825543">
    <property type="protein sequence ID" value="PYI28724.1"/>
    <property type="molecule type" value="Genomic_DNA"/>
</dbReference>
<evidence type="ECO:0000313" key="2">
    <source>
        <dbReference type="EMBL" id="PYI28724.1"/>
    </source>
</evidence>
<dbReference type="Proteomes" id="UP000248817">
    <property type="component" value="Unassembled WGS sequence"/>
</dbReference>
<accession>A0A2V5I393</accession>
<dbReference type="AlphaFoldDB" id="A0A2V5I393"/>
<reference evidence="2 3" key="1">
    <citation type="submission" date="2018-02" db="EMBL/GenBank/DDBJ databases">
        <title>The genomes of Aspergillus section Nigri reveals drivers in fungal speciation.</title>
        <authorList>
            <consortium name="DOE Joint Genome Institute"/>
            <person name="Vesth T.C."/>
            <person name="Nybo J."/>
            <person name="Theobald S."/>
            <person name="Brandl J."/>
            <person name="Frisvad J.C."/>
            <person name="Nielsen K.F."/>
            <person name="Lyhne E.K."/>
            <person name="Kogle M.E."/>
            <person name="Kuo A."/>
            <person name="Riley R."/>
            <person name="Clum A."/>
            <person name="Nolan M."/>
            <person name="Lipzen A."/>
            <person name="Salamov A."/>
            <person name="Henrissat B."/>
            <person name="Wiebenga A."/>
            <person name="De vries R.P."/>
            <person name="Grigoriev I.V."/>
            <person name="Mortensen U.H."/>
            <person name="Andersen M.R."/>
            <person name="Baker S.E."/>
        </authorList>
    </citation>
    <scope>NUCLEOTIDE SEQUENCE [LARGE SCALE GENOMIC DNA]</scope>
    <source>
        <strain evidence="2 3">CBS 114.80</strain>
    </source>
</reference>
<sequence>MNCLNFPCLHVFLTSSTTVESVSTDCFQTRPGAPLTSQNIWSIAPAPKKVGESVIIIKLTYPSIHQFSPRSSSSAKKSLACTEPQGVGVCSALLLFHRSIDQSINQSINQTAQCHRLVPATSPRSYSYYDQSSITPYFATYSSVHPLSGFFLV</sequence>
<gene>
    <name evidence="2" type="ORF">BP00DRAFT_255570</name>
</gene>
<name>A0A2V5I393_9EURO</name>
<organism evidence="2 3">
    <name type="scientific">Aspergillus indologenus CBS 114.80</name>
    <dbReference type="NCBI Taxonomy" id="1450541"/>
    <lineage>
        <taxon>Eukaryota</taxon>
        <taxon>Fungi</taxon>
        <taxon>Dikarya</taxon>
        <taxon>Ascomycota</taxon>
        <taxon>Pezizomycotina</taxon>
        <taxon>Eurotiomycetes</taxon>
        <taxon>Eurotiomycetidae</taxon>
        <taxon>Eurotiales</taxon>
        <taxon>Aspergillaceae</taxon>
        <taxon>Aspergillus</taxon>
        <taxon>Aspergillus subgen. Circumdati</taxon>
    </lineage>
</organism>
<proteinExistence type="predicted"/>
<feature type="chain" id="PRO_5016015624" evidence="1">
    <location>
        <begin position="22"/>
        <end position="153"/>
    </location>
</feature>
<feature type="signal peptide" evidence="1">
    <location>
        <begin position="1"/>
        <end position="21"/>
    </location>
</feature>